<dbReference type="PIRSF" id="PIRSF005653">
    <property type="entry name" value="RNA_pol_N/8_sub"/>
    <property type="match status" value="1"/>
</dbReference>
<gene>
    <name evidence="8" type="ORF">SYNPS1DRAFT_11914</name>
</gene>
<dbReference type="PANTHER" id="PTHR23431:SF3">
    <property type="entry name" value="DNA-DIRECTED RNA POLYMERASES I, II, AND III SUBUNIT RPABC5"/>
    <property type="match status" value="1"/>
</dbReference>
<dbReference type="PANTHER" id="PTHR23431">
    <property type="entry name" value="DNA-DIRECTED RNA POLYMERASES I, II, AND III SUBUNIT RPABC5 FAMILY MEMBER"/>
    <property type="match status" value="1"/>
</dbReference>
<evidence type="ECO:0000256" key="2">
    <source>
        <dbReference type="ARBA" id="ARBA00020813"/>
    </source>
</evidence>
<evidence type="ECO:0000313" key="9">
    <source>
        <dbReference type="Proteomes" id="UP000278143"/>
    </source>
</evidence>
<dbReference type="GO" id="GO:0005736">
    <property type="term" value="C:RNA polymerase I complex"/>
    <property type="evidence" value="ECO:0007669"/>
    <property type="project" value="TreeGrafter"/>
</dbReference>
<dbReference type="GO" id="GO:0005666">
    <property type="term" value="C:RNA polymerase III complex"/>
    <property type="evidence" value="ECO:0007669"/>
    <property type="project" value="TreeGrafter"/>
</dbReference>
<dbReference type="GO" id="GO:0003677">
    <property type="term" value="F:DNA binding"/>
    <property type="evidence" value="ECO:0007669"/>
    <property type="project" value="InterPro"/>
</dbReference>
<dbReference type="HAMAP" id="MF_00250">
    <property type="entry name" value="RNApol_arch_Rpo10"/>
    <property type="match status" value="1"/>
</dbReference>
<dbReference type="FunFam" id="1.10.10.60:FF:000024">
    <property type="entry name" value="DNA-directed RNA polymerases I, II, and III subunit"/>
    <property type="match status" value="1"/>
</dbReference>
<dbReference type="InterPro" id="IPR000268">
    <property type="entry name" value="RPABC5/Rpb10"/>
</dbReference>
<dbReference type="EMBL" id="KZ989132">
    <property type="protein sequence ID" value="RKP27952.1"/>
    <property type="molecule type" value="Genomic_DNA"/>
</dbReference>
<reference evidence="9" key="1">
    <citation type="journal article" date="2018" name="Nat. Microbiol.">
        <title>Leveraging single-cell genomics to expand the fungal tree of life.</title>
        <authorList>
            <person name="Ahrendt S.R."/>
            <person name="Quandt C.A."/>
            <person name="Ciobanu D."/>
            <person name="Clum A."/>
            <person name="Salamov A."/>
            <person name="Andreopoulos B."/>
            <person name="Cheng J.F."/>
            <person name="Woyke T."/>
            <person name="Pelin A."/>
            <person name="Henrissat B."/>
            <person name="Reynolds N.K."/>
            <person name="Benny G.L."/>
            <person name="Smith M.E."/>
            <person name="James T.Y."/>
            <person name="Grigoriev I.V."/>
        </authorList>
    </citation>
    <scope>NUCLEOTIDE SEQUENCE [LARGE SCALE GENOMIC DNA]</scope>
    <source>
        <strain evidence="9">Benny S71-1</strain>
    </source>
</reference>
<dbReference type="NCBIfam" id="NF003089">
    <property type="entry name" value="PRK04016.1"/>
    <property type="match status" value="1"/>
</dbReference>
<protein>
    <recommendedName>
        <fullName evidence="2">DNA-directed RNA polymerases I, II, and III subunit RPABC5</fullName>
    </recommendedName>
</protein>
<comment type="similarity">
    <text evidence="7">Belongs to the archaeal Rpo10/eukaryotic RPB10 RNA polymerase subunit family.</text>
</comment>
<dbReference type="GO" id="GO:0005665">
    <property type="term" value="C:RNA polymerase II, core complex"/>
    <property type="evidence" value="ECO:0007669"/>
    <property type="project" value="UniProtKB-ARBA"/>
</dbReference>
<dbReference type="OrthoDB" id="10258858at2759"/>
<dbReference type="GO" id="GO:0003899">
    <property type="term" value="F:DNA-directed RNA polymerase activity"/>
    <property type="evidence" value="ECO:0007669"/>
    <property type="project" value="InterPro"/>
</dbReference>
<keyword evidence="3" id="KW-0240">DNA-directed RNA polymerase</keyword>
<evidence type="ECO:0000256" key="7">
    <source>
        <dbReference type="ARBA" id="ARBA00025720"/>
    </source>
</evidence>
<organism evidence="8 9">
    <name type="scientific">Syncephalis pseudoplumigaleata</name>
    <dbReference type="NCBI Taxonomy" id="1712513"/>
    <lineage>
        <taxon>Eukaryota</taxon>
        <taxon>Fungi</taxon>
        <taxon>Fungi incertae sedis</taxon>
        <taxon>Zoopagomycota</taxon>
        <taxon>Zoopagomycotina</taxon>
        <taxon>Zoopagomycetes</taxon>
        <taxon>Zoopagales</taxon>
        <taxon>Piptocephalidaceae</taxon>
        <taxon>Syncephalis</taxon>
    </lineage>
</organism>
<evidence type="ECO:0000256" key="5">
    <source>
        <dbReference type="ARBA" id="ARBA00022833"/>
    </source>
</evidence>
<dbReference type="Gene3D" id="1.10.10.60">
    <property type="entry name" value="Homeodomain-like"/>
    <property type="match status" value="1"/>
</dbReference>
<evidence type="ECO:0000313" key="8">
    <source>
        <dbReference type="EMBL" id="RKP27952.1"/>
    </source>
</evidence>
<keyword evidence="5" id="KW-0862">Zinc</keyword>
<proteinExistence type="inferred from homology"/>
<comment type="subcellular location">
    <subcellularLocation>
        <location evidence="1">Nucleus</location>
    </subcellularLocation>
</comment>
<keyword evidence="9" id="KW-1185">Reference proteome</keyword>
<evidence type="ECO:0000256" key="4">
    <source>
        <dbReference type="ARBA" id="ARBA00022723"/>
    </source>
</evidence>
<name>A0A4P9Z6Z0_9FUNG</name>
<keyword evidence="6" id="KW-0804">Transcription</keyword>
<dbReference type="GO" id="GO:0006366">
    <property type="term" value="P:transcription by RNA polymerase II"/>
    <property type="evidence" value="ECO:0007669"/>
    <property type="project" value="TreeGrafter"/>
</dbReference>
<accession>A0A4P9Z6Z0</accession>
<dbReference type="AlphaFoldDB" id="A0A4P9Z6Z0"/>
<dbReference type="GO" id="GO:0008270">
    <property type="term" value="F:zinc ion binding"/>
    <property type="evidence" value="ECO:0007669"/>
    <property type="project" value="InterPro"/>
</dbReference>
<dbReference type="GO" id="GO:0042797">
    <property type="term" value="P:tRNA transcription by RNA polymerase III"/>
    <property type="evidence" value="ECO:0007669"/>
    <property type="project" value="TreeGrafter"/>
</dbReference>
<dbReference type="SUPFAM" id="SSF46924">
    <property type="entry name" value="RNA polymerase subunit RPB10"/>
    <property type="match status" value="1"/>
</dbReference>
<evidence type="ECO:0000256" key="3">
    <source>
        <dbReference type="ARBA" id="ARBA00022478"/>
    </source>
</evidence>
<dbReference type="Proteomes" id="UP000278143">
    <property type="component" value="Unassembled WGS sequence"/>
</dbReference>
<dbReference type="InterPro" id="IPR020789">
    <property type="entry name" value="RNA_pol_suN_Zn-BS"/>
</dbReference>
<sequence>MIIPVRCFSCGKIVGDKWETYFSYLQDNVPEGEALDRLGLQRYCCRRMLLTHVDLIEKLLQYNGRWSRRCSGGYRPACLFT</sequence>
<keyword evidence="4" id="KW-0479">Metal-binding</keyword>
<dbReference type="GO" id="GO:0006360">
    <property type="term" value="P:transcription by RNA polymerase I"/>
    <property type="evidence" value="ECO:0007669"/>
    <property type="project" value="TreeGrafter"/>
</dbReference>
<dbReference type="Pfam" id="PF01194">
    <property type="entry name" value="RNA_pol_N"/>
    <property type="match status" value="1"/>
</dbReference>
<evidence type="ECO:0000256" key="6">
    <source>
        <dbReference type="ARBA" id="ARBA00023163"/>
    </source>
</evidence>
<dbReference type="InterPro" id="IPR023580">
    <property type="entry name" value="RNA_pol_su_RPB10"/>
</dbReference>
<evidence type="ECO:0000256" key="1">
    <source>
        <dbReference type="ARBA" id="ARBA00004123"/>
    </source>
</evidence>
<dbReference type="PROSITE" id="PS01112">
    <property type="entry name" value="RNA_POL_N_8KD"/>
    <property type="match status" value="1"/>
</dbReference>